<evidence type="ECO:0000313" key="2">
    <source>
        <dbReference type="Proteomes" id="UP000011864"/>
    </source>
</evidence>
<dbReference type="GO" id="GO:0004386">
    <property type="term" value="F:helicase activity"/>
    <property type="evidence" value="ECO:0007669"/>
    <property type="project" value="UniProtKB-KW"/>
</dbReference>
<keyword evidence="1" id="KW-0067">ATP-binding</keyword>
<dbReference type="EMBL" id="CP003837">
    <property type="protein sequence ID" value="AGH43231.1"/>
    <property type="molecule type" value="Genomic_DNA"/>
</dbReference>
<keyword evidence="1" id="KW-0547">Nucleotide-binding</keyword>
<dbReference type="KEGG" id="gps:C427_1122"/>
<dbReference type="Gene3D" id="3.30.65.10">
    <property type="entry name" value="Bacterial Topoisomerase I, domain 1"/>
    <property type="match status" value="1"/>
</dbReference>
<gene>
    <name evidence="1" type="primary">helD</name>
    <name evidence="1" type="ORF">C427_1122</name>
</gene>
<name>M4RI19_9ALTE</name>
<sequence>MVLRKGPKGDFWGCRNFKGDEALSCKNGRDPASIQWPELESYL</sequence>
<keyword evidence="1" id="KW-0378">Hydrolase</keyword>
<dbReference type="HOGENOM" id="CLU_3237211_0_0_6"/>
<protein>
    <submittedName>
        <fullName evidence="1">Helicase IV</fullName>
    </submittedName>
</protein>
<evidence type="ECO:0000313" key="1">
    <source>
        <dbReference type="EMBL" id="AGH43231.1"/>
    </source>
</evidence>
<keyword evidence="2" id="KW-1185">Reference proteome</keyword>
<keyword evidence="1" id="KW-0347">Helicase</keyword>
<organism evidence="1 2">
    <name type="scientific">Paraglaciecola psychrophila 170</name>
    <dbReference type="NCBI Taxonomy" id="1129794"/>
    <lineage>
        <taxon>Bacteria</taxon>
        <taxon>Pseudomonadati</taxon>
        <taxon>Pseudomonadota</taxon>
        <taxon>Gammaproteobacteria</taxon>
        <taxon>Alteromonadales</taxon>
        <taxon>Alteromonadaceae</taxon>
        <taxon>Paraglaciecola</taxon>
    </lineage>
</organism>
<accession>M4RI19</accession>
<dbReference type="STRING" id="1129794.C427_1122"/>
<dbReference type="Proteomes" id="UP000011864">
    <property type="component" value="Chromosome"/>
</dbReference>
<reference evidence="1 2" key="1">
    <citation type="journal article" date="2013" name="Genome Announc.">
        <title>Complete Genome Sequence of Glaciecola psychrophila Strain 170T.</title>
        <authorList>
            <person name="Yin J."/>
            <person name="Chen J."/>
            <person name="Liu G."/>
            <person name="Yu Y."/>
            <person name="Song L."/>
            <person name="Wang X."/>
            <person name="Qu X."/>
        </authorList>
    </citation>
    <scope>NUCLEOTIDE SEQUENCE [LARGE SCALE GENOMIC DNA]</scope>
    <source>
        <strain evidence="1 2">170</strain>
    </source>
</reference>
<dbReference type="AlphaFoldDB" id="M4RI19"/>
<proteinExistence type="predicted"/>
<dbReference type="eggNOG" id="COG0551">
    <property type="taxonomic scope" value="Bacteria"/>
</dbReference>
<dbReference type="PATRIC" id="fig|1129794.4.peg.1110"/>